<dbReference type="InterPro" id="IPR024787">
    <property type="entry name" value="EcsC"/>
</dbReference>
<name>A0A3M6F799_9PSED</name>
<evidence type="ECO:0000313" key="2">
    <source>
        <dbReference type="Proteomes" id="UP000269872"/>
    </source>
</evidence>
<dbReference type="AlphaFoldDB" id="A0A3M6F799"/>
<accession>A0A3M6F799</accession>
<dbReference type="Pfam" id="PF12787">
    <property type="entry name" value="EcsC"/>
    <property type="match status" value="1"/>
</dbReference>
<sequence>MSTDKEITPSKMMAVLDWAYDKAVDGVTGLGSAAEMANDYTSKEDDLHKCADSLIRWQNSKAGASGFVTGLGGLITLPIAIPANITSVLYVQIRMVTAIAHMGGYDLKNDKVKAMVYLCLVGTASVDILKDIGIQIGAKMTQNFIKNLSIETIRAINAKVGFLLVTKAGTKGVFNLTKMVPILGGIVGGTFDSVTTNSIGNIAKKTFLPSKSGEVS</sequence>
<organism evidence="1 2">
    <name type="scientific">Pseudomonas caricapapayae</name>
    <dbReference type="NCBI Taxonomy" id="46678"/>
    <lineage>
        <taxon>Bacteria</taxon>
        <taxon>Pseudomonadati</taxon>
        <taxon>Pseudomonadota</taxon>
        <taxon>Gammaproteobacteria</taxon>
        <taxon>Pseudomonadales</taxon>
        <taxon>Pseudomonadaceae</taxon>
        <taxon>Pseudomonas</taxon>
    </lineage>
</organism>
<protein>
    <recommendedName>
        <fullName evidence="3">EcsC family protein</fullName>
    </recommendedName>
</protein>
<gene>
    <name evidence="1" type="ORF">ALP05_00681</name>
</gene>
<dbReference type="Proteomes" id="UP000269872">
    <property type="component" value="Unassembled WGS sequence"/>
</dbReference>
<evidence type="ECO:0008006" key="3">
    <source>
        <dbReference type="Google" id="ProtNLM"/>
    </source>
</evidence>
<comment type="caution">
    <text evidence="1">The sequence shown here is derived from an EMBL/GenBank/DDBJ whole genome shotgun (WGS) entry which is preliminary data.</text>
</comment>
<proteinExistence type="predicted"/>
<evidence type="ECO:0000313" key="1">
    <source>
        <dbReference type="EMBL" id="RMV76440.1"/>
    </source>
</evidence>
<reference evidence="1 2" key="1">
    <citation type="submission" date="2018-08" db="EMBL/GenBank/DDBJ databases">
        <title>Recombination of ecologically and evolutionarily significant loci maintains genetic cohesion in the Pseudomonas syringae species complex.</title>
        <authorList>
            <person name="Dillon M."/>
            <person name="Thakur S."/>
            <person name="Almeida R.N.D."/>
            <person name="Weir B.S."/>
            <person name="Guttman D.S."/>
        </authorList>
    </citation>
    <scope>NUCLEOTIDE SEQUENCE [LARGE SCALE GENOMIC DNA]</scope>
    <source>
        <strain evidence="1 2">ICMP 7496</strain>
    </source>
</reference>
<dbReference type="RefSeq" id="WP_122340038.1">
    <property type="nucleotide sequence ID" value="NZ_RBUY01000070.1"/>
</dbReference>
<dbReference type="EMBL" id="RBUY01000070">
    <property type="protein sequence ID" value="RMV76440.1"/>
    <property type="molecule type" value="Genomic_DNA"/>
</dbReference>